<dbReference type="OrthoDB" id="5868344at2"/>
<dbReference type="EMBL" id="CP006986">
    <property type="protein sequence ID" value="AIC26135.1"/>
    <property type="molecule type" value="Genomic_DNA"/>
</dbReference>
<protein>
    <submittedName>
        <fullName evidence="7">Cobalt ABC transporter permease protein</fullName>
    </submittedName>
</protein>
<dbReference type="GO" id="GO:0005886">
    <property type="term" value="C:plasma membrane"/>
    <property type="evidence" value="ECO:0007669"/>
    <property type="project" value="TreeGrafter"/>
</dbReference>
<evidence type="ECO:0000256" key="3">
    <source>
        <dbReference type="ARBA" id="ARBA00022692"/>
    </source>
</evidence>
<evidence type="ECO:0000256" key="2">
    <source>
        <dbReference type="ARBA" id="ARBA00008564"/>
    </source>
</evidence>
<dbReference type="PANTHER" id="PTHR33514:SF13">
    <property type="entry name" value="PROTEIN ABCI12, CHLOROPLASTIC"/>
    <property type="match status" value="1"/>
</dbReference>
<evidence type="ECO:0000313" key="7">
    <source>
        <dbReference type="EMBL" id="AIC26135.1"/>
    </source>
</evidence>
<feature type="transmembrane region" description="Helical" evidence="6">
    <location>
        <begin position="68"/>
        <end position="85"/>
    </location>
</feature>
<evidence type="ECO:0000256" key="6">
    <source>
        <dbReference type="SAM" id="Phobius"/>
    </source>
</evidence>
<feature type="transmembrane region" description="Helical" evidence="6">
    <location>
        <begin position="21"/>
        <end position="48"/>
    </location>
</feature>
<evidence type="ECO:0000313" key="8">
    <source>
        <dbReference type="Proteomes" id="UP000027180"/>
    </source>
</evidence>
<keyword evidence="5 6" id="KW-0472">Membrane</keyword>
<feature type="transmembrane region" description="Helical" evidence="6">
    <location>
        <begin position="92"/>
        <end position="111"/>
    </location>
</feature>
<dbReference type="Proteomes" id="UP000027180">
    <property type="component" value="Chromosome"/>
</dbReference>
<dbReference type="AlphaFoldDB" id="A0A060I2M8"/>
<dbReference type="PANTHER" id="PTHR33514">
    <property type="entry name" value="PROTEIN ABCI12, CHLOROPLASTIC"/>
    <property type="match status" value="1"/>
</dbReference>
<reference evidence="7 8" key="1">
    <citation type="submission" date="2013-12" db="EMBL/GenBank/DDBJ databases">
        <title>Complete genome sequence of Rhizobium etli bv. mimosae IE4771.</title>
        <authorList>
            <person name="Bustos P."/>
            <person name="Santamaria R.I."/>
            <person name="Lozano L."/>
            <person name="Ormeno-Orrillo E."/>
            <person name="Rogel M.A."/>
            <person name="Romero D."/>
            <person name="Cevallos M.A."/>
            <person name="Martinez-Romero E."/>
            <person name="Gonzalez V."/>
        </authorList>
    </citation>
    <scope>NUCLEOTIDE SEQUENCE [LARGE SCALE GENOMIC DNA]</scope>
    <source>
        <strain evidence="7 8">IE4771</strain>
    </source>
</reference>
<accession>A0A060I2M8</accession>
<dbReference type="Pfam" id="PF02361">
    <property type="entry name" value="CbiQ"/>
    <property type="match status" value="1"/>
</dbReference>
<dbReference type="HOGENOM" id="CLU_056469_4_2_5"/>
<proteinExistence type="inferred from homology"/>
<evidence type="ECO:0000256" key="4">
    <source>
        <dbReference type="ARBA" id="ARBA00022989"/>
    </source>
</evidence>
<dbReference type="InterPro" id="IPR003339">
    <property type="entry name" value="ABC/ECF_trnsptr_transmembrane"/>
</dbReference>
<evidence type="ECO:0000256" key="1">
    <source>
        <dbReference type="ARBA" id="ARBA00004141"/>
    </source>
</evidence>
<dbReference type="CDD" id="cd16914">
    <property type="entry name" value="EcfT"/>
    <property type="match status" value="1"/>
</dbReference>
<keyword evidence="3 6" id="KW-0812">Transmembrane</keyword>
<gene>
    <name evidence="7" type="ORF">IE4771_CH00982</name>
</gene>
<name>A0A060I2M8_RHIET</name>
<comment type="similarity">
    <text evidence="2">Belongs to the CbiQ family.</text>
</comment>
<comment type="subcellular location">
    <subcellularLocation>
        <location evidence="1">Membrane</location>
        <topology evidence="1">Multi-pass membrane protein</topology>
    </subcellularLocation>
</comment>
<organism evidence="7 8">
    <name type="scientific">Rhizobium etli bv. mimosae str. IE4771</name>
    <dbReference type="NCBI Taxonomy" id="1432050"/>
    <lineage>
        <taxon>Bacteria</taxon>
        <taxon>Pseudomonadati</taxon>
        <taxon>Pseudomonadota</taxon>
        <taxon>Alphaproteobacteria</taxon>
        <taxon>Hyphomicrobiales</taxon>
        <taxon>Rhizobiaceae</taxon>
        <taxon>Rhizobium/Agrobacterium group</taxon>
        <taxon>Rhizobium</taxon>
    </lineage>
</organism>
<sequence length="202" mass="22176">MQSLYVEGNSVMHRLSPRLKLLSLATFGIVLFITDNLVLLSIAALITAVVYRMVGLPLGEALRRLRPVFLTIAVVALFNLIFNPWQQALVPLLRLTALMLLAATVTATTSITEFIDEVTALARPLERTGLVQADDIGLALGLVLRFVPEIVERYQAIREAHRARGLKVRPTSLLAPLIILTLRDADNIAAAIDARGIRRHGT</sequence>
<dbReference type="KEGG" id="rei:IE4771_CH00982"/>
<dbReference type="RefSeq" id="WP_038687286.1">
    <property type="nucleotide sequence ID" value="NZ_CP006986.1"/>
</dbReference>
<keyword evidence="4 6" id="KW-1133">Transmembrane helix</keyword>
<evidence type="ECO:0000256" key="5">
    <source>
        <dbReference type="ARBA" id="ARBA00023136"/>
    </source>
</evidence>